<dbReference type="GO" id="GO:0000272">
    <property type="term" value="P:polysaccharide catabolic process"/>
    <property type="evidence" value="ECO:0007669"/>
    <property type="project" value="UniProtKB-KW"/>
</dbReference>
<dbReference type="STRING" id="145388.A0A0D2MBJ8"/>
<accession>A0A0D2MBJ8</accession>
<keyword evidence="7" id="KW-0325">Glycoprotein</keyword>
<name>A0A0D2MBJ8_9CHLO</name>
<feature type="signal peptide" evidence="15">
    <location>
        <begin position="1"/>
        <end position="27"/>
    </location>
</feature>
<dbReference type="InterPro" id="IPR017853">
    <property type="entry name" value="GH"/>
</dbReference>
<feature type="region of interest" description="Disordered" evidence="14">
    <location>
        <begin position="207"/>
        <end position="242"/>
    </location>
</feature>
<evidence type="ECO:0000256" key="12">
    <source>
        <dbReference type="ARBA" id="ARBA00042373"/>
    </source>
</evidence>
<comment type="subcellular location">
    <subcellularLocation>
        <location evidence="2">Cell membrane</location>
    </subcellularLocation>
</comment>
<evidence type="ECO:0000256" key="3">
    <source>
        <dbReference type="ARBA" id="ARBA00012780"/>
    </source>
</evidence>
<dbReference type="GO" id="GO:0042973">
    <property type="term" value="F:glucan endo-1,3-beta-D-glucosidase activity"/>
    <property type="evidence" value="ECO:0007669"/>
    <property type="project" value="UniProtKB-EC"/>
</dbReference>
<reference evidence="16 17" key="1">
    <citation type="journal article" date="2013" name="BMC Genomics">
        <title>Reconstruction of the lipid metabolism for the microalga Monoraphidium neglectum from its genome sequence reveals characteristics suitable for biofuel production.</title>
        <authorList>
            <person name="Bogen C."/>
            <person name="Al-Dilaimi A."/>
            <person name="Albersmeier A."/>
            <person name="Wichmann J."/>
            <person name="Grundmann M."/>
            <person name="Rupp O."/>
            <person name="Lauersen K.J."/>
            <person name="Blifernez-Klassen O."/>
            <person name="Kalinowski J."/>
            <person name="Goesmann A."/>
            <person name="Mussgnug J.H."/>
            <person name="Kruse O."/>
        </authorList>
    </citation>
    <scope>NUCLEOTIDE SEQUENCE [LARGE SCALE GENOMIC DNA]</scope>
    <source>
        <strain evidence="16 17">SAG 48.87</strain>
    </source>
</reference>
<keyword evidence="6" id="KW-0472">Membrane</keyword>
<evidence type="ECO:0000256" key="8">
    <source>
        <dbReference type="ARBA" id="ARBA00023277"/>
    </source>
</evidence>
<evidence type="ECO:0000256" key="5">
    <source>
        <dbReference type="ARBA" id="ARBA00022801"/>
    </source>
</evidence>
<keyword evidence="10" id="KW-0624">Polysaccharide degradation</keyword>
<comment type="function">
    <text evidence="11">Glucanases play a role in cell expansion during growth, in cell-cell fusion during mating, and in spore release during sporulation. This enzyme may be involved in beta-glucan degradation. Active on laminarin and lichenan.</text>
</comment>
<evidence type="ECO:0000256" key="15">
    <source>
        <dbReference type="SAM" id="SignalP"/>
    </source>
</evidence>
<dbReference type="EC" id="3.2.1.39" evidence="3"/>
<evidence type="ECO:0000256" key="4">
    <source>
        <dbReference type="ARBA" id="ARBA00022475"/>
    </source>
</evidence>
<organism evidence="16 17">
    <name type="scientific">Monoraphidium neglectum</name>
    <dbReference type="NCBI Taxonomy" id="145388"/>
    <lineage>
        <taxon>Eukaryota</taxon>
        <taxon>Viridiplantae</taxon>
        <taxon>Chlorophyta</taxon>
        <taxon>core chlorophytes</taxon>
        <taxon>Chlorophyceae</taxon>
        <taxon>CS clade</taxon>
        <taxon>Sphaeropleales</taxon>
        <taxon>Selenastraceae</taxon>
        <taxon>Monoraphidium</taxon>
    </lineage>
</organism>
<dbReference type="SUPFAM" id="SSF51445">
    <property type="entry name" value="(Trans)glycosidases"/>
    <property type="match status" value="1"/>
</dbReference>
<evidence type="ECO:0000313" key="16">
    <source>
        <dbReference type="EMBL" id="KIY98236.1"/>
    </source>
</evidence>
<evidence type="ECO:0000256" key="11">
    <source>
        <dbReference type="ARBA" id="ARBA00037649"/>
    </source>
</evidence>
<evidence type="ECO:0000256" key="7">
    <source>
        <dbReference type="ARBA" id="ARBA00023180"/>
    </source>
</evidence>
<evidence type="ECO:0000256" key="14">
    <source>
        <dbReference type="SAM" id="MobiDB-lite"/>
    </source>
</evidence>
<feature type="chain" id="PRO_5002247606" description="glucan endo-1,3-beta-D-glucosidase" evidence="15">
    <location>
        <begin position="28"/>
        <end position="579"/>
    </location>
</feature>
<dbReference type="EMBL" id="KK102260">
    <property type="protein sequence ID" value="KIY98236.1"/>
    <property type="molecule type" value="Genomic_DNA"/>
</dbReference>
<keyword evidence="17" id="KW-1185">Reference proteome</keyword>
<comment type="catalytic activity">
    <reaction evidence="1">
        <text>Hydrolysis of (1-&gt;3)-beta-D-glucosidic linkages in (1-&gt;3)-beta-D-glucans.</text>
        <dbReference type="EC" id="3.2.1.39"/>
    </reaction>
</comment>
<keyword evidence="5" id="KW-0378">Hydrolase</keyword>
<dbReference type="AlphaFoldDB" id="A0A0D2MBJ8"/>
<sequence length="579" mass="59536">MARLRHDWPRKALALAAACVLVAAALAAPTGAPAAPRRRLQAAAVSPGASGSNAPGAFTGGPSLTMQHSGAALDNPMMEPVDVDAVAQQQSGSGSSLNLNLARSLTNDMMFAVKYGNHGQVTQAPKTGRRLAESSLDGEQLPEGAHEIAELDPSTFDLSPELAAKQAAEQQALEAQLFSRLAARAKGDVTAVEGEMVRAASVAAAAAPGGSPAEGGGANPGAPAAKKHRKSPVLPTSPANKGSYNGRPLYGVTYSWRRAEECDAGAGVCQCPTPDELEEDLDLIHKYATRFRTYSVECPDVMRMLLHFSTVSPEFKWAIGLWVGRDEAAVRRQITLLGQLLEGFPNANVYAIVVGSEAVSRGDATEVQLISYIKAVRSELAAAAARAGTPGPGAALTGVPVMTAEVPWAWTPRLAAAVDIVGANIHPFYGGKLDTTSKRWTKVAVGSALQHYSSLATRLRPKPVVVTEVGWPSASGPADVNGGAPAAAAEFARAWVKAAQSKSVPYFYHELTDSAWKTKLRLGAGPGGGGGGGGAGGGSADGAGAADGGAGGVLADEHFGLVGADRLRDKGLLLSLQAE</sequence>
<feature type="region of interest" description="Disordered" evidence="14">
    <location>
        <begin position="46"/>
        <end position="76"/>
    </location>
</feature>
<protein>
    <recommendedName>
        <fullName evidence="3">glucan endo-1,3-beta-D-glucosidase</fullName>
        <ecNumber evidence="3">3.2.1.39</ecNumber>
    </recommendedName>
    <alternativeName>
        <fullName evidence="13">Endo-1,3-beta-glucanase btgC</fullName>
    </alternativeName>
    <alternativeName>
        <fullName evidence="12">Laminarinase btgC</fullName>
    </alternativeName>
</protein>
<evidence type="ECO:0000256" key="9">
    <source>
        <dbReference type="ARBA" id="ARBA00023316"/>
    </source>
</evidence>
<evidence type="ECO:0000313" key="17">
    <source>
        <dbReference type="Proteomes" id="UP000054498"/>
    </source>
</evidence>
<dbReference type="Proteomes" id="UP000054498">
    <property type="component" value="Unassembled WGS sequence"/>
</dbReference>
<dbReference type="PANTHER" id="PTHR16631:SF17">
    <property type="entry name" value="GLUCAN ENDO-1,3-BETA-GLUCOSIDASE BTGC"/>
    <property type="match status" value="1"/>
</dbReference>
<keyword evidence="4" id="KW-1003">Cell membrane</keyword>
<dbReference type="KEGG" id="mng:MNEG_9726"/>
<proteinExistence type="predicted"/>
<dbReference type="RefSeq" id="XP_013897256.1">
    <property type="nucleotide sequence ID" value="XM_014041802.1"/>
</dbReference>
<dbReference type="GO" id="GO:0071555">
    <property type="term" value="P:cell wall organization"/>
    <property type="evidence" value="ECO:0007669"/>
    <property type="project" value="UniProtKB-KW"/>
</dbReference>
<dbReference type="OrthoDB" id="1743789at2759"/>
<dbReference type="PANTHER" id="PTHR16631">
    <property type="entry name" value="GLUCAN 1,3-BETA-GLUCOSIDASE"/>
    <property type="match status" value="1"/>
</dbReference>
<dbReference type="GO" id="GO:0005886">
    <property type="term" value="C:plasma membrane"/>
    <property type="evidence" value="ECO:0007669"/>
    <property type="project" value="UniProtKB-SubCell"/>
</dbReference>
<gene>
    <name evidence="16" type="ORF">MNEG_9726</name>
</gene>
<dbReference type="InterPro" id="IPR050732">
    <property type="entry name" value="Beta-glucan_modifiers"/>
</dbReference>
<evidence type="ECO:0000256" key="13">
    <source>
        <dbReference type="ARBA" id="ARBA00043078"/>
    </source>
</evidence>
<evidence type="ECO:0000256" key="6">
    <source>
        <dbReference type="ARBA" id="ARBA00023136"/>
    </source>
</evidence>
<dbReference type="Gene3D" id="3.20.20.80">
    <property type="entry name" value="Glycosidases"/>
    <property type="match status" value="1"/>
</dbReference>
<evidence type="ECO:0000256" key="2">
    <source>
        <dbReference type="ARBA" id="ARBA00004236"/>
    </source>
</evidence>
<keyword evidence="15" id="KW-0732">Signal</keyword>
<evidence type="ECO:0000256" key="10">
    <source>
        <dbReference type="ARBA" id="ARBA00023326"/>
    </source>
</evidence>
<keyword evidence="9" id="KW-0961">Cell wall biogenesis/degradation</keyword>
<keyword evidence="8" id="KW-0119">Carbohydrate metabolism</keyword>
<evidence type="ECO:0000256" key="1">
    <source>
        <dbReference type="ARBA" id="ARBA00000382"/>
    </source>
</evidence>
<dbReference type="GeneID" id="25742601"/>